<gene>
    <name evidence="2" type="ORF">GALMADRAFT_1161173</name>
</gene>
<dbReference type="HOGENOM" id="CLU_2277725_0_0_1"/>
<sequence>MSPCVPTREGLIKLDILSWEIRVTSDRPRRLRHRVDLFPVQTSPLPRHRENEERFTPAPAQQTGNVASCRRLIYAPQTGQPSALFAFPAKVGDNLKFVAVGN</sequence>
<evidence type="ECO:0000313" key="2">
    <source>
        <dbReference type="EMBL" id="KDR66254.1"/>
    </source>
</evidence>
<accession>A0A067SES0</accession>
<reference evidence="3" key="1">
    <citation type="journal article" date="2014" name="Proc. Natl. Acad. Sci. U.S.A.">
        <title>Extensive sampling of basidiomycete genomes demonstrates inadequacy of the white-rot/brown-rot paradigm for wood decay fungi.</title>
        <authorList>
            <person name="Riley R."/>
            <person name="Salamov A.A."/>
            <person name="Brown D.W."/>
            <person name="Nagy L.G."/>
            <person name="Floudas D."/>
            <person name="Held B.W."/>
            <person name="Levasseur A."/>
            <person name="Lombard V."/>
            <person name="Morin E."/>
            <person name="Otillar R."/>
            <person name="Lindquist E.A."/>
            <person name="Sun H."/>
            <person name="LaButti K.M."/>
            <person name="Schmutz J."/>
            <person name="Jabbour D."/>
            <person name="Luo H."/>
            <person name="Baker S.E."/>
            <person name="Pisabarro A.G."/>
            <person name="Walton J.D."/>
            <person name="Blanchette R.A."/>
            <person name="Henrissat B."/>
            <person name="Martin F."/>
            <person name="Cullen D."/>
            <person name="Hibbett D.S."/>
            <person name="Grigoriev I.V."/>
        </authorList>
    </citation>
    <scope>NUCLEOTIDE SEQUENCE [LARGE SCALE GENOMIC DNA]</scope>
    <source>
        <strain evidence="3">CBS 339.88</strain>
    </source>
</reference>
<name>A0A067SES0_GALM3</name>
<dbReference type="AlphaFoldDB" id="A0A067SES0"/>
<feature type="region of interest" description="Disordered" evidence="1">
    <location>
        <begin position="42"/>
        <end position="62"/>
    </location>
</feature>
<evidence type="ECO:0000256" key="1">
    <source>
        <dbReference type="SAM" id="MobiDB-lite"/>
    </source>
</evidence>
<organism evidence="2 3">
    <name type="scientific">Galerina marginata (strain CBS 339.88)</name>
    <dbReference type="NCBI Taxonomy" id="685588"/>
    <lineage>
        <taxon>Eukaryota</taxon>
        <taxon>Fungi</taxon>
        <taxon>Dikarya</taxon>
        <taxon>Basidiomycota</taxon>
        <taxon>Agaricomycotina</taxon>
        <taxon>Agaricomycetes</taxon>
        <taxon>Agaricomycetidae</taxon>
        <taxon>Agaricales</taxon>
        <taxon>Agaricineae</taxon>
        <taxon>Strophariaceae</taxon>
        <taxon>Galerina</taxon>
    </lineage>
</organism>
<dbReference type="EMBL" id="KL142425">
    <property type="protein sequence ID" value="KDR66254.1"/>
    <property type="molecule type" value="Genomic_DNA"/>
</dbReference>
<keyword evidence="3" id="KW-1185">Reference proteome</keyword>
<protein>
    <submittedName>
        <fullName evidence="2">Uncharacterized protein</fullName>
    </submittedName>
</protein>
<proteinExistence type="predicted"/>
<dbReference type="Proteomes" id="UP000027222">
    <property type="component" value="Unassembled WGS sequence"/>
</dbReference>
<evidence type="ECO:0000313" key="3">
    <source>
        <dbReference type="Proteomes" id="UP000027222"/>
    </source>
</evidence>